<feature type="domain" description="GFO/IDH/MocA-like oxidoreductase" evidence="4">
    <location>
        <begin position="139"/>
        <end position="252"/>
    </location>
</feature>
<dbReference type="GO" id="GO:0016491">
    <property type="term" value="F:oxidoreductase activity"/>
    <property type="evidence" value="ECO:0007669"/>
    <property type="project" value="UniProtKB-KW"/>
</dbReference>
<organism evidence="5 6">
    <name type="scientific">Haloarcula argentinensis</name>
    <dbReference type="NCBI Taxonomy" id="43776"/>
    <lineage>
        <taxon>Archaea</taxon>
        <taxon>Methanobacteriati</taxon>
        <taxon>Methanobacteriota</taxon>
        <taxon>Stenosarchaea group</taxon>
        <taxon>Halobacteria</taxon>
        <taxon>Halobacteriales</taxon>
        <taxon>Haloarculaceae</taxon>
        <taxon>Haloarcula</taxon>
    </lineage>
</organism>
<evidence type="ECO:0000313" key="5">
    <source>
        <dbReference type="EMBL" id="GGM35719.1"/>
    </source>
</evidence>
<dbReference type="SUPFAM" id="SSF55347">
    <property type="entry name" value="Glyceraldehyde-3-phosphate dehydrogenase-like, C-terminal domain"/>
    <property type="match status" value="1"/>
</dbReference>
<dbReference type="SUPFAM" id="SSF51735">
    <property type="entry name" value="NAD(P)-binding Rossmann-fold domains"/>
    <property type="match status" value="1"/>
</dbReference>
<dbReference type="PANTHER" id="PTHR22604:SF105">
    <property type="entry name" value="TRANS-1,2-DIHYDROBENZENE-1,2-DIOL DEHYDROGENASE"/>
    <property type="match status" value="1"/>
</dbReference>
<dbReference type="EMBL" id="BMON01000002">
    <property type="protein sequence ID" value="GGM35719.1"/>
    <property type="molecule type" value="Genomic_DNA"/>
</dbReference>
<dbReference type="Pfam" id="PF22725">
    <property type="entry name" value="GFO_IDH_MocA_C3"/>
    <property type="match status" value="1"/>
</dbReference>
<sequence>MFTSGASGIGMRFGIISTAKIAREDVIPGIQRSDHTVAAISSRSRDRASEVAETLGIDGAFGDYETMFAEADIDVVYNPLPNALHAEWSQRAADHGLDVLCEKPLAVDTAEAVDLFDYCAEQGVTLMEAFMYQFHPRTRRAREIVENELGEVHTVDASFKFALSDHEDIRLDPELAGGSLMDVGCYAVSAARGFLGEPDRAFAHARDSRDSGVDTNLSGILSYDDGQVASISCGFDGPRRESYRVEADDGWLEAKDCFGPDHDQSVSLTYSVDGREVTETFEPVDHYQLQVEAFADAIESGETPLVDQAETFGNMRAMDALARSADTGEPVEVASPE</sequence>
<accession>A0A830FTC5</accession>
<dbReference type="PANTHER" id="PTHR22604">
    <property type="entry name" value="OXIDOREDUCTASES"/>
    <property type="match status" value="1"/>
</dbReference>
<dbReference type="GO" id="GO:0000166">
    <property type="term" value="F:nucleotide binding"/>
    <property type="evidence" value="ECO:0007669"/>
    <property type="project" value="InterPro"/>
</dbReference>
<reference evidence="5" key="1">
    <citation type="journal article" date="2014" name="Int. J. Syst. Evol. Microbiol.">
        <title>Complete genome sequence of Corynebacterium casei LMG S-19264T (=DSM 44701T), isolated from a smear-ripened cheese.</title>
        <authorList>
            <consortium name="US DOE Joint Genome Institute (JGI-PGF)"/>
            <person name="Walter F."/>
            <person name="Albersmeier A."/>
            <person name="Kalinowski J."/>
            <person name="Ruckert C."/>
        </authorList>
    </citation>
    <scope>NUCLEOTIDE SEQUENCE</scope>
    <source>
        <strain evidence="5">JCM 15759</strain>
    </source>
</reference>
<gene>
    <name evidence="5" type="ORF">GCM10009006_16270</name>
</gene>
<keyword evidence="2" id="KW-0560">Oxidoreductase</keyword>
<comment type="similarity">
    <text evidence="1">Belongs to the Gfo/Idh/MocA family.</text>
</comment>
<dbReference type="InterPro" id="IPR036291">
    <property type="entry name" value="NAD(P)-bd_dom_sf"/>
</dbReference>
<evidence type="ECO:0000259" key="3">
    <source>
        <dbReference type="Pfam" id="PF01408"/>
    </source>
</evidence>
<dbReference type="InterPro" id="IPR000683">
    <property type="entry name" value="Gfo/Idh/MocA-like_OxRdtase_N"/>
</dbReference>
<evidence type="ECO:0000313" key="6">
    <source>
        <dbReference type="Proteomes" id="UP000656367"/>
    </source>
</evidence>
<name>A0A830FTC5_HALAR</name>
<dbReference type="InterPro" id="IPR055170">
    <property type="entry name" value="GFO_IDH_MocA-like_dom"/>
</dbReference>
<evidence type="ECO:0000256" key="2">
    <source>
        <dbReference type="ARBA" id="ARBA00023002"/>
    </source>
</evidence>
<dbReference type="Pfam" id="PF01408">
    <property type="entry name" value="GFO_IDH_MocA"/>
    <property type="match status" value="1"/>
</dbReference>
<dbReference type="Proteomes" id="UP000656367">
    <property type="component" value="Unassembled WGS sequence"/>
</dbReference>
<dbReference type="AlphaFoldDB" id="A0A830FTC5"/>
<comment type="caution">
    <text evidence="5">The sequence shown here is derived from an EMBL/GenBank/DDBJ whole genome shotgun (WGS) entry which is preliminary data.</text>
</comment>
<feature type="domain" description="Gfo/Idh/MocA-like oxidoreductase N-terminal" evidence="3">
    <location>
        <begin position="11"/>
        <end position="129"/>
    </location>
</feature>
<dbReference type="InterPro" id="IPR050984">
    <property type="entry name" value="Gfo/Idh/MocA_domain"/>
</dbReference>
<proteinExistence type="inferred from homology"/>
<protein>
    <submittedName>
        <fullName evidence="5">Oxidoreductase</fullName>
    </submittedName>
</protein>
<dbReference type="Gene3D" id="3.40.50.720">
    <property type="entry name" value="NAD(P)-binding Rossmann-like Domain"/>
    <property type="match status" value="1"/>
</dbReference>
<evidence type="ECO:0000256" key="1">
    <source>
        <dbReference type="ARBA" id="ARBA00010928"/>
    </source>
</evidence>
<evidence type="ECO:0000259" key="4">
    <source>
        <dbReference type="Pfam" id="PF22725"/>
    </source>
</evidence>
<reference evidence="5" key="2">
    <citation type="submission" date="2020-09" db="EMBL/GenBank/DDBJ databases">
        <authorList>
            <person name="Sun Q."/>
            <person name="Ohkuma M."/>
        </authorList>
    </citation>
    <scope>NUCLEOTIDE SEQUENCE</scope>
    <source>
        <strain evidence="5">JCM 15759</strain>
    </source>
</reference>
<dbReference type="Gene3D" id="3.30.360.10">
    <property type="entry name" value="Dihydrodipicolinate Reductase, domain 2"/>
    <property type="match status" value="1"/>
</dbReference>